<evidence type="ECO:0000256" key="1">
    <source>
        <dbReference type="SAM" id="MobiDB-lite"/>
    </source>
</evidence>
<protein>
    <submittedName>
        <fullName evidence="2">Uncharacterized protein</fullName>
    </submittedName>
</protein>
<evidence type="ECO:0000313" key="3">
    <source>
        <dbReference type="Proteomes" id="UP000295484"/>
    </source>
</evidence>
<accession>A0A4R8FEE5</accession>
<dbReference type="Proteomes" id="UP000295484">
    <property type="component" value="Unassembled WGS sequence"/>
</dbReference>
<sequence>MAPKTVNKSAKTGQFVSNAKVKSAPATTYKQTVAPKGKKGKN</sequence>
<evidence type="ECO:0000313" key="2">
    <source>
        <dbReference type="EMBL" id="TDX24244.1"/>
    </source>
</evidence>
<dbReference type="EMBL" id="SOEB01000023">
    <property type="protein sequence ID" value="TDX24244.1"/>
    <property type="molecule type" value="Genomic_DNA"/>
</dbReference>
<dbReference type="AlphaFoldDB" id="A0A4R8FEE5"/>
<name>A0A4R8FEE5_9RHOB</name>
<organism evidence="2 3">
    <name type="scientific">Rhodovulum visakhapatnamense</name>
    <dbReference type="NCBI Taxonomy" id="364297"/>
    <lineage>
        <taxon>Bacteria</taxon>
        <taxon>Pseudomonadati</taxon>
        <taxon>Pseudomonadota</taxon>
        <taxon>Alphaproteobacteria</taxon>
        <taxon>Rhodobacterales</taxon>
        <taxon>Paracoccaceae</taxon>
        <taxon>Rhodovulum</taxon>
    </lineage>
</organism>
<comment type="caution">
    <text evidence="2">The sequence shown here is derived from an EMBL/GenBank/DDBJ whole genome shotgun (WGS) entry which is preliminary data.</text>
</comment>
<proteinExistence type="predicted"/>
<feature type="region of interest" description="Disordered" evidence="1">
    <location>
        <begin position="1"/>
        <end position="42"/>
    </location>
</feature>
<feature type="compositionally biased region" description="Polar residues" evidence="1">
    <location>
        <begin position="1"/>
        <end position="17"/>
    </location>
</feature>
<gene>
    <name evidence="2" type="ORF">EV657_12322</name>
</gene>
<reference evidence="2 3" key="1">
    <citation type="submission" date="2019-03" db="EMBL/GenBank/DDBJ databases">
        <title>Genomic Encyclopedia of Type Strains, Phase IV (KMG-IV): sequencing the most valuable type-strain genomes for metagenomic binning, comparative biology and taxonomic classification.</title>
        <authorList>
            <person name="Goeker M."/>
        </authorList>
    </citation>
    <scope>NUCLEOTIDE SEQUENCE [LARGE SCALE GENOMIC DNA]</scope>
    <source>
        <strain evidence="2 3">JA181</strain>
    </source>
</reference>